<dbReference type="GO" id="GO:0030288">
    <property type="term" value="C:outer membrane-bounded periplasmic space"/>
    <property type="evidence" value="ECO:0007669"/>
    <property type="project" value="TreeGrafter"/>
</dbReference>
<dbReference type="GO" id="GO:0007165">
    <property type="term" value="P:signal transduction"/>
    <property type="evidence" value="ECO:0007669"/>
    <property type="project" value="TreeGrafter"/>
</dbReference>
<dbReference type="InterPro" id="IPR029045">
    <property type="entry name" value="ClpP/crotonase-like_dom_sf"/>
</dbReference>
<dbReference type="OrthoDB" id="7168509at2"/>
<dbReference type="GO" id="GO:0006508">
    <property type="term" value="P:proteolysis"/>
    <property type="evidence" value="ECO:0007669"/>
    <property type="project" value="InterPro"/>
</dbReference>
<dbReference type="Proteomes" id="UP000006322">
    <property type="component" value="Unassembled WGS sequence"/>
</dbReference>
<name>K6Z8H0_9ALTE</name>
<dbReference type="SUPFAM" id="SSF50156">
    <property type="entry name" value="PDZ domain-like"/>
    <property type="match status" value="1"/>
</dbReference>
<feature type="signal peptide" evidence="1">
    <location>
        <begin position="1"/>
        <end position="21"/>
    </location>
</feature>
<keyword evidence="4" id="KW-1185">Reference proteome</keyword>
<dbReference type="SUPFAM" id="SSF52096">
    <property type="entry name" value="ClpP/crotonase"/>
    <property type="match status" value="1"/>
</dbReference>
<evidence type="ECO:0000313" key="3">
    <source>
        <dbReference type="EMBL" id="GAC32461.1"/>
    </source>
</evidence>
<dbReference type="Gene3D" id="2.30.42.10">
    <property type="match status" value="1"/>
</dbReference>
<dbReference type="PROSITE" id="PS51257">
    <property type="entry name" value="PROKAR_LIPOPROTEIN"/>
    <property type="match status" value="1"/>
</dbReference>
<dbReference type="RefSeq" id="WP_007104259.1">
    <property type="nucleotide sequence ID" value="NZ_BAER01000039.1"/>
</dbReference>
<evidence type="ECO:0000259" key="2">
    <source>
        <dbReference type="PROSITE" id="PS50106"/>
    </source>
</evidence>
<dbReference type="STRING" id="1129793.GPLA_1547"/>
<feature type="domain" description="PDZ" evidence="2">
    <location>
        <begin position="144"/>
        <end position="209"/>
    </location>
</feature>
<feature type="chain" id="PRO_5003901856" description="PDZ domain-containing protein" evidence="1">
    <location>
        <begin position="22"/>
        <end position="541"/>
    </location>
</feature>
<evidence type="ECO:0000256" key="1">
    <source>
        <dbReference type="SAM" id="SignalP"/>
    </source>
</evidence>
<dbReference type="Gene3D" id="3.90.226.10">
    <property type="entry name" value="2-enoyl-CoA Hydratase, Chain A, domain 1"/>
    <property type="match status" value="1"/>
</dbReference>
<dbReference type="PROSITE" id="PS50106">
    <property type="entry name" value="PDZ"/>
    <property type="match status" value="1"/>
</dbReference>
<dbReference type="GO" id="GO:0004175">
    <property type="term" value="F:endopeptidase activity"/>
    <property type="evidence" value="ECO:0007669"/>
    <property type="project" value="TreeGrafter"/>
</dbReference>
<evidence type="ECO:0000313" key="4">
    <source>
        <dbReference type="Proteomes" id="UP000006322"/>
    </source>
</evidence>
<gene>
    <name evidence="3" type="ORF">GPLA_1547</name>
</gene>
<dbReference type="EMBL" id="BAER01000039">
    <property type="protein sequence ID" value="GAC32461.1"/>
    <property type="molecule type" value="Genomic_DNA"/>
</dbReference>
<dbReference type="InterPro" id="IPR001478">
    <property type="entry name" value="PDZ"/>
</dbReference>
<dbReference type="GO" id="GO:0008236">
    <property type="term" value="F:serine-type peptidase activity"/>
    <property type="evidence" value="ECO:0007669"/>
    <property type="project" value="InterPro"/>
</dbReference>
<dbReference type="InterPro" id="IPR036034">
    <property type="entry name" value="PDZ_sf"/>
</dbReference>
<comment type="caution">
    <text evidence="3">The sequence shown here is derived from an EMBL/GenBank/DDBJ whole genome shotgun (WGS) entry which is preliminary data.</text>
</comment>
<keyword evidence="1" id="KW-0732">Signal</keyword>
<sequence>MCNLKCCFTLTFSSSALLLLSACGGGSNSNNSVDPPVVPTPQTNERWVRGVFEDESLFKDSCAVPRNGVSSVTGDAFSDVVGNVQDEKLWLRSWTNNTYLWYDEIDDNDPSNFSVLSYFAQLKTDFRTDSGSFKDNFHFSQGTEEYLTRTQSGLTFGYGLSWQFVQATVPRKIIVRYTEPGSPAELAGIERGDELIAIDAIDFISTEDANEVDAINQALFPTSTGQNVNFTIQKQNGEQRSYQLSPSNVRLSPVRNSTLLSTNIGTVGYVQFNSHIQSAQSQLISAFNLFSQNNVQALVLDMRYNGGGLLSMASQLAFMVSGQQQTDGLTFDELKFNDKHATFDPITGRRIQATPFYGREIDYDQGLFTSNALPSLGLNTVYVLTSGATCSASEALINGLRGIDIEVVLMGDTTCGKPYGFYPQDNCGTTYFTIQFQGSNQKGFGEYADGFSPTLTPIFEADVQGCLVEDDFSHELGSANEGMLSAALNYMQTGECPVQASSKSFNAALLSQGPRIRTTSSVVDAIILENAINQVITEPTN</sequence>
<dbReference type="Pfam" id="PF03572">
    <property type="entry name" value="Peptidase_S41"/>
    <property type="match status" value="1"/>
</dbReference>
<protein>
    <recommendedName>
        <fullName evidence="2">PDZ domain-containing protein</fullName>
    </recommendedName>
</protein>
<proteinExistence type="predicted"/>
<organism evidence="3 4">
    <name type="scientific">Paraglaciecola polaris LMG 21857</name>
    <dbReference type="NCBI Taxonomy" id="1129793"/>
    <lineage>
        <taxon>Bacteria</taxon>
        <taxon>Pseudomonadati</taxon>
        <taxon>Pseudomonadota</taxon>
        <taxon>Gammaproteobacteria</taxon>
        <taxon>Alteromonadales</taxon>
        <taxon>Alteromonadaceae</taxon>
        <taxon>Paraglaciecola</taxon>
    </lineage>
</organism>
<dbReference type="Gene3D" id="3.30.750.170">
    <property type="match status" value="1"/>
</dbReference>
<dbReference type="PANTHER" id="PTHR32060">
    <property type="entry name" value="TAIL-SPECIFIC PROTEASE"/>
    <property type="match status" value="1"/>
</dbReference>
<dbReference type="InterPro" id="IPR005151">
    <property type="entry name" value="Tail-specific_protease"/>
</dbReference>
<dbReference type="PANTHER" id="PTHR32060:SF30">
    <property type="entry name" value="CARBOXY-TERMINAL PROCESSING PROTEASE CTPA"/>
    <property type="match status" value="1"/>
</dbReference>
<dbReference type="AlphaFoldDB" id="K6Z8H0"/>
<reference evidence="4" key="1">
    <citation type="journal article" date="2014" name="Environ. Microbiol.">
        <title>Comparative genomics of the marine bacterial genus Glaciecola reveals the high degree of genomic diversity and genomic characteristic for cold adaptation.</title>
        <authorList>
            <person name="Qin Q.L."/>
            <person name="Xie B.B."/>
            <person name="Yu Y."/>
            <person name="Shu Y.L."/>
            <person name="Rong J.C."/>
            <person name="Zhang Y.J."/>
            <person name="Zhao D.L."/>
            <person name="Chen X.L."/>
            <person name="Zhang X.Y."/>
            <person name="Chen B."/>
            <person name="Zhou B.C."/>
            <person name="Zhang Y.Z."/>
        </authorList>
    </citation>
    <scope>NUCLEOTIDE SEQUENCE [LARGE SCALE GENOMIC DNA]</scope>
    <source>
        <strain evidence="4">LMG 21857</strain>
    </source>
</reference>
<accession>K6Z8H0</accession>